<name>A0ABS0KZ63_9BACT</name>
<dbReference type="RefSeq" id="WP_196954177.1">
    <property type="nucleotide sequence ID" value="NZ_JADWYK010000003.1"/>
</dbReference>
<dbReference type="PANTHER" id="PTHR39200:SF1">
    <property type="entry name" value="AUTO-TRANSPORTER ADHESIN HEAD GIN DOMAIN-CONTAINING PROTEIN-RELATED"/>
    <property type="match status" value="1"/>
</dbReference>
<accession>A0ABS0KZ63</accession>
<dbReference type="Pfam" id="PF10988">
    <property type="entry name" value="DUF2807"/>
    <property type="match status" value="1"/>
</dbReference>
<comment type="caution">
    <text evidence="3">The sequence shown here is derived from an EMBL/GenBank/DDBJ whole genome shotgun (WGS) entry which is preliminary data.</text>
</comment>
<keyword evidence="1" id="KW-0732">Signal</keyword>
<evidence type="ECO:0000259" key="2">
    <source>
        <dbReference type="Pfam" id="PF10988"/>
    </source>
</evidence>
<dbReference type="Gene3D" id="2.160.20.120">
    <property type="match status" value="1"/>
</dbReference>
<dbReference type="PANTHER" id="PTHR39200">
    <property type="entry name" value="HYPOTHETICAL EXPORTED PROTEIN"/>
    <property type="match status" value="1"/>
</dbReference>
<dbReference type="InterPro" id="IPR021255">
    <property type="entry name" value="DUF2807"/>
</dbReference>
<dbReference type="EMBL" id="JADWYK010000003">
    <property type="protein sequence ID" value="MBG8553144.1"/>
    <property type="molecule type" value="Genomic_DNA"/>
</dbReference>
<reference evidence="3 4" key="1">
    <citation type="submission" date="2020-11" db="EMBL/GenBank/DDBJ databases">
        <title>Hymenobacter sp.</title>
        <authorList>
            <person name="Kim M.K."/>
        </authorList>
    </citation>
    <scope>NUCLEOTIDE SEQUENCE [LARGE SCALE GENOMIC DNA]</scope>
    <source>
        <strain evidence="3 4">BT594</strain>
    </source>
</reference>
<organism evidence="3 4">
    <name type="scientific">Hymenobacter guriensis</name>
    <dbReference type="NCBI Taxonomy" id="2793065"/>
    <lineage>
        <taxon>Bacteria</taxon>
        <taxon>Pseudomonadati</taxon>
        <taxon>Bacteroidota</taxon>
        <taxon>Cytophagia</taxon>
        <taxon>Cytophagales</taxon>
        <taxon>Hymenobacteraceae</taxon>
        <taxon>Hymenobacter</taxon>
    </lineage>
</organism>
<feature type="domain" description="Putative auto-transporter adhesin head GIN" evidence="2">
    <location>
        <begin position="44"/>
        <end position="232"/>
    </location>
</feature>
<evidence type="ECO:0000313" key="3">
    <source>
        <dbReference type="EMBL" id="MBG8553144.1"/>
    </source>
</evidence>
<keyword evidence="4" id="KW-1185">Reference proteome</keyword>
<protein>
    <submittedName>
        <fullName evidence="3">DUF2807 domain-containing protein</fullName>
    </submittedName>
</protein>
<feature type="chain" id="PRO_5046030330" evidence="1">
    <location>
        <begin position="27"/>
        <end position="247"/>
    </location>
</feature>
<feature type="signal peptide" evidence="1">
    <location>
        <begin position="1"/>
        <end position="26"/>
    </location>
</feature>
<proteinExistence type="predicted"/>
<evidence type="ECO:0000313" key="4">
    <source>
        <dbReference type="Proteomes" id="UP000601099"/>
    </source>
</evidence>
<gene>
    <name evidence="3" type="ORF">I5L79_06280</name>
</gene>
<sequence length="247" mass="26002">MKTATLLLLPLTLLGTLSSFRPAASAATAVVAPAVQREVRTVGAFQELSLGLPAEVIVRQGDEQRVEVDAAAEDLQQIETTVKDGRLRIRRPEKSGFRWTDDYKFKQPVKIYVTMTTLKLLSVSGSGSIRTETPVKATQLKLSMSGSGRLQVNAVADALTTSISGSGRILVSGSADTNDVSISGSGRIEAQDLRTNTTSASISGSGNCRVYASKTLDARISGSGSIMYQGSPQVSTHIAGSGSVRRG</sequence>
<evidence type="ECO:0000256" key="1">
    <source>
        <dbReference type="SAM" id="SignalP"/>
    </source>
</evidence>
<dbReference type="Proteomes" id="UP000601099">
    <property type="component" value="Unassembled WGS sequence"/>
</dbReference>